<dbReference type="Pfam" id="PF15456">
    <property type="entry name" value="Uds1"/>
    <property type="match status" value="1"/>
</dbReference>
<dbReference type="Gene3D" id="1.10.287.1490">
    <property type="match status" value="1"/>
</dbReference>
<protein>
    <recommendedName>
        <fullName evidence="4">RRM domain-containing protein</fullName>
    </recommendedName>
</protein>
<keyword evidence="2" id="KW-0175">Coiled coil</keyword>
<dbReference type="SMART" id="SM00360">
    <property type="entry name" value="RRM"/>
    <property type="match status" value="1"/>
</dbReference>
<dbReference type="GO" id="GO:0003723">
    <property type="term" value="F:RNA binding"/>
    <property type="evidence" value="ECO:0007669"/>
    <property type="project" value="UniProtKB-UniRule"/>
</dbReference>
<dbReference type="InterPro" id="IPR000504">
    <property type="entry name" value="RRM_dom"/>
</dbReference>
<feature type="compositionally biased region" description="Polar residues" evidence="3">
    <location>
        <begin position="324"/>
        <end position="339"/>
    </location>
</feature>
<feature type="domain" description="RRM" evidence="4">
    <location>
        <begin position="75"/>
        <end position="157"/>
    </location>
</feature>
<dbReference type="InterPro" id="IPR035979">
    <property type="entry name" value="RBD_domain_sf"/>
</dbReference>
<dbReference type="Pfam" id="PF25078">
    <property type="entry name" value="DUF7801"/>
    <property type="match status" value="1"/>
</dbReference>
<evidence type="ECO:0000256" key="2">
    <source>
        <dbReference type="SAM" id="Coils"/>
    </source>
</evidence>
<dbReference type="Proteomes" id="UP000654370">
    <property type="component" value="Unassembled WGS sequence"/>
</dbReference>
<feature type="coiled-coil region" evidence="2">
    <location>
        <begin position="666"/>
        <end position="882"/>
    </location>
</feature>
<feature type="region of interest" description="Disordered" evidence="3">
    <location>
        <begin position="272"/>
        <end position="397"/>
    </location>
</feature>
<dbReference type="InterPro" id="IPR056703">
    <property type="entry name" value="DUF7801"/>
</dbReference>
<accession>A0A8H7PPU8</accession>
<evidence type="ECO:0000313" key="5">
    <source>
        <dbReference type="EMBL" id="KAG2177881.1"/>
    </source>
</evidence>
<dbReference type="Gene3D" id="3.30.70.330">
    <property type="match status" value="1"/>
</dbReference>
<sequence length="1226" mass="140924">MFSIRRLITSSGSCRTIQNAYSLRRAGFSTSTTIRQEVSELSSQKLSNAPPKPLPANYRPLQVLNRSIPKEPFTELVSLQNLPDTATKEDILRLARQAFHDAEAPIKEILFVRNQELQFNGRVLVVFENAKDAEHFRLMNDHVIVGGNQVKVNRVDTKNLSSNDLLKGFRKSEMYSANGKTAAGRTVILSGFPQRTNTSHVSRWLHSKGYYPEDDEENAIIQAPTKQQALVSKFFIRFPSESDAWRAVRRFHNVTFRPNTFNNRYTIKATTYMNPSYSRGQNSDKDKPRPLTSSRSQLSPTRTTFPMSNPLRSNTVNRPGPGTLNAQRTSENSSASQIGFSYATVIEPSSGNNSNIRVASPTYGSPTYSDERSTRTSLDLRDRPQPPIQQQSSRSSLDIPPLWKSMRETVIREEEQPRPPSMDSTEDYLVQLLVQQSVIDAKDFEVLTLEQVEELKKDHVSLSSRIANVTTRLALESKMREAAQSLTHLHSSNRKMAQQAQNQLAAANRQVDHVASELFKLTQSGSNVQRKLLEHMAGALSVGIKRLEMQTANSQQPNHQGMNQELTSMAKKLQERDAAIADRDREIERLRMQVRAQTMDESAEAVIEQRERIIAELRSELEQVTNRLDFITRRESLLSTESQDRAFPKNDHNRSDDHPKDTAAISVQLEKMVSALEDRLVEYRQNSTRLEVELEEMEQQRNELLQSAKGYESKPDQAAYEALRLKLEDEQQARSETENKCNELNEKIRVLESLKRESESNGASSEELLKLSAEVEKLERHQRERETELENNLSDARETIQRLKVAQSALAVEIMAADNMSDNEFDLEECRLCIRELKSQAERVNADVSSFEKSLSDSKLREELLEREKDSLVQETARLRAKMSDMEVKSNTSNSVATAASARERSLQMELQQFRAETFELREQKEKWEKTMKRESVFQVVQGGGDSLKAQFEQAMQEQVEEYEAQLKEQSALLDKTMREKDDLESEKQKLTAMSKDLEDLVKEKIRTLDSKEGVIERLEMELAEVKVRLVESQTSGYSEIDPSVLNELSTLRMENTTMEAELNITQDQLHALQSRFENAQRQFTKVEEELHRRSERLEDDFEGIMKEYERITQNLINLESERHSYDRRFNETQQRALHLETELADEKIKTMGMGEINESSTTASLRKEFRRLLNEMKSEHHEVLMREVLERKKLEGTVRDMRRDEEMRRWDKVSKGVQTNLVLLA</sequence>
<gene>
    <name evidence="5" type="ORF">INT43_003128</name>
</gene>
<dbReference type="PROSITE" id="PS50102">
    <property type="entry name" value="RRM"/>
    <property type="match status" value="1"/>
</dbReference>
<organism evidence="5 6">
    <name type="scientific">Mortierella isabellina</name>
    <name type="common">Filamentous fungus</name>
    <name type="synonym">Umbelopsis isabellina</name>
    <dbReference type="NCBI Taxonomy" id="91625"/>
    <lineage>
        <taxon>Eukaryota</taxon>
        <taxon>Fungi</taxon>
        <taxon>Fungi incertae sedis</taxon>
        <taxon>Mucoromycota</taxon>
        <taxon>Mucoromycotina</taxon>
        <taxon>Umbelopsidomycetes</taxon>
        <taxon>Umbelopsidales</taxon>
        <taxon>Umbelopsidaceae</taxon>
        <taxon>Umbelopsis</taxon>
    </lineage>
</organism>
<proteinExistence type="predicted"/>
<evidence type="ECO:0000259" key="4">
    <source>
        <dbReference type="PROSITE" id="PS50102"/>
    </source>
</evidence>
<feature type="compositionally biased region" description="Polar residues" evidence="3">
    <location>
        <begin position="347"/>
        <end position="368"/>
    </location>
</feature>
<feature type="region of interest" description="Disordered" evidence="3">
    <location>
        <begin position="640"/>
        <end position="660"/>
    </location>
</feature>
<dbReference type="SUPFAM" id="SSF54928">
    <property type="entry name" value="RNA-binding domain, RBD"/>
    <property type="match status" value="1"/>
</dbReference>
<feature type="coiled-coil region" evidence="2">
    <location>
        <begin position="911"/>
        <end position="1136"/>
    </location>
</feature>
<dbReference type="OrthoDB" id="5569911at2759"/>
<feature type="compositionally biased region" description="Polar residues" evidence="3">
    <location>
        <begin position="272"/>
        <end position="281"/>
    </location>
</feature>
<dbReference type="CDD" id="cd00590">
    <property type="entry name" value="RRM_SF"/>
    <property type="match status" value="1"/>
</dbReference>
<feature type="coiled-coil region" evidence="2">
    <location>
        <begin position="607"/>
        <end position="634"/>
    </location>
</feature>
<feature type="compositionally biased region" description="Basic and acidic residues" evidence="3">
    <location>
        <begin position="369"/>
        <end position="384"/>
    </location>
</feature>
<reference evidence="5" key="1">
    <citation type="submission" date="2020-12" db="EMBL/GenBank/DDBJ databases">
        <title>Metabolic potential, ecology and presence of endohyphal bacteria is reflected in genomic diversity of Mucoromycotina.</title>
        <authorList>
            <person name="Muszewska A."/>
            <person name="Okrasinska A."/>
            <person name="Steczkiewicz K."/>
            <person name="Drgas O."/>
            <person name="Orlowska M."/>
            <person name="Perlinska-Lenart U."/>
            <person name="Aleksandrzak-Piekarczyk T."/>
            <person name="Szatraj K."/>
            <person name="Zielenkiewicz U."/>
            <person name="Pilsyk S."/>
            <person name="Malc E."/>
            <person name="Mieczkowski P."/>
            <person name="Kruszewska J.S."/>
            <person name="Biernat P."/>
            <person name="Pawlowska J."/>
        </authorList>
    </citation>
    <scope>NUCLEOTIDE SEQUENCE</scope>
    <source>
        <strain evidence="5">WA0000067209</strain>
    </source>
</reference>
<evidence type="ECO:0000256" key="1">
    <source>
        <dbReference type="PROSITE-ProRule" id="PRU00176"/>
    </source>
</evidence>
<dbReference type="EMBL" id="JAEPQZ010000008">
    <property type="protein sequence ID" value="KAG2177881.1"/>
    <property type="molecule type" value="Genomic_DNA"/>
</dbReference>
<feature type="compositionally biased region" description="Polar residues" evidence="3">
    <location>
        <begin position="291"/>
        <end position="317"/>
    </location>
</feature>
<dbReference type="InterPro" id="IPR036274">
    <property type="entry name" value="HR1_rpt_sf"/>
</dbReference>
<evidence type="ECO:0000313" key="6">
    <source>
        <dbReference type="Proteomes" id="UP000654370"/>
    </source>
</evidence>
<dbReference type="InterPro" id="IPR029191">
    <property type="entry name" value="Uds1"/>
</dbReference>
<dbReference type="SUPFAM" id="SSF46585">
    <property type="entry name" value="HR1 repeat"/>
    <property type="match status" value="1"/>
</dbReference>
<name>A0A8H7PPU8_MORIS</name>
<keyword evidence="6" id="KW-1185">Reference proteome</keyword>
<comment type="caution">
    <text evidence="5">The sequence shown here is derived from an EMBL/GenBank/DDBJ whole genome shotgun (WGS) entry which is preliminary data.</text>
</comment>
<keyword evidence="1" id="KW-0694">RNA-binding</keyword>
<evidence type="ECO:0000256" key="3">
    <source>
        <dbReference type="SAM" id="MobiDB-lite"/>
    </source>
</evidence>
<dbReference type="InterPro" id="IPR012677">
    <property type="entry name" value="Nucleotide-bd_a/b_plait_sf"/>
</dbReference>
<dbReference type="AlphaFoldDB" id="A0A8H7PPU8"/>